<keyword evidence="4" id="KW-1185">Reference proteome</keyword>
<evidence type="ECO:0000256" key="1">
    <source>
        <dbReference type="SAM" id="MobiDB-lite"/>
    </source>
</evidence>
<dbReference type="STRING" id="767452.AVL62_06395"/>
<sequence>MAATDATLRGEVLGTYRALPARVLGWVMVGCAGVLAALTVWDLLSGHRDGAVGAVAFVVGIAAAAWVLFLRPRAVLHEDGVLLVNVVRDTAVPFAAVDEVTHQWALELHDTEGRRHSAWAVPAKRERSRPTPVDDFAQTTRRRGDGGTSAQTVADEVQRALQRWRLDGGQLEEGATTVTSTPARPALAALALAVLLAVLAVLL</sequence>
<feature type="transmembrane region" description="Helical" evidence="2">
    <location>
        <begin position="183"/>
        <end position="202"/>
    </location>
</feature>
<evidence type="ECO:0000313" key="4">
    <source>
        <dbReference type="Proteomes" id="UP000054837"/>
    </source>
</evidence>
<keyword evidence="2" id="KW-0472">Membrane</keyword>
<protein>
    <recommendedName>
        <fullName evidence="5">PH domain-containing protein</fullName>
    </recommendedName>
</protein>
<organism evidence="3 4">
    <name type="scientific">Serinicoccus chungangensis</name>
    <dbReference type="NCBI Taxonomy" id="767452"/>
    <lineage>
        <taxon>Bacteria</taxon>
        <taxon>Bacillati</taxon>
        <taxon>Actinomycetota</taxon>
        <taxon>Actinomycetes</taxon>
        <taxon>Micrococcales</taxon>
        <taxon>Ornithinimicrobiaceae</taxon>
        <taxon>Serinicoccus</taxon>
    </lineage>
</organism>
<dbReference type="EMBL" id="LQBL01000002">
    <property type="protein sequence ID" value="KUG59305.1"/>
    <property type="molecule type" value="Genomic_DNA"/>
</dbReference>
<accession>A0A0W8IHA6</accession>
<dbReference type="OrthoDB" id="5148800at2"/>
<gene>
    <name evidence="3" type="ORF">AVL62_06395</name>
</gene>
<dbReference type="AlphaFoldDB" id="A0A0W8IHA6"/>
<evidence type="ECO:0008006" key="5">
    <source>
        <dbReference type="Google" id="ProtNLM"/>
    </source>
</evidence>
<dbReference type="Proteomes" id="UP000054837">
    <property type="component" value="Unassembled WGS sequence"/>
</dbReference>
<keyword evidence="2" id="KW-0812">Transmembrane</keyword>
<reference evidence="3 4" key="1">
    <citation type="submission" date="2015-12" db="EMBL/GenBank/DDBJ databases">
        <title>Serinicoccus chungangenesis strain CD08_5 genome sequencing and assembly.</title>
        <authorList>
            <person name="Chander A.M."/>
            <person name="Kaur G."/>
            <person name="Nair G.R."/>
            <person name="Dhawan D.K."/>
            <person name="Kochhar R.K."/>
            <person name="Mayilraj S."/>
            <person name="Bhadada S.K."/>
        </authorList>
    </citation>
    <scope>NUCLEOTIDE SEQUENCE [LARGE SCALE GENOMIC DNA]</scope>
    <source>
        <strain evidence="3 4">CD08_5</strain>
    </source>
</reference>
<name>A0A0W8IHA6_9MICO</name>
<evidence type="ECO:0000313" key="3">
    <source>
        <dbReference type="EMBL" id="KUG59305.1"/>
    </source>
</evidence>
<evidence type="ECO:0000256" key="2">
    <source>
        <dbReference type="SAM" id="Phobius"/>
    </source>
</evidence>
<feature type="region of interest" description="Disordered" evidence="1">
    <location>
        <begin position="123"/>
        <end position="152"/>
    </location>
</feature>
<feature type="transmembrane region" description="Helical" evidence="2">
    <location>
        <begin position="23"/>
        <end position="44"/>
    </location>
</feature>
<dbReference type="RefSeq" id="WP_058889780.1">
    <property type="nucleotide sequence ID" value="NZ_LQBL01000002.1"/>
</dbReference>
<feature type="transmembrane region" description="Helical" evidence="2">
    <location>
        <begin position="51"/>
        <end position="69"/>
    </location>
</feature>
<comment type="caution">
    <text evidence="3">The sequence shown here is derived from an EMBL/GenBank/DDBJ whole genome shotgun (WGS) entry which is preliminary data.</text>
</comment>
<proteinExistence type="predicted"/>
<keyword evidence="2" id="KW-1133">Transmembrane helix</keyword>